<gene>
    <name evidence="2" type="ORF">E8L90_25110</name>
</gene>
<protein>
    <submittedName>
        <fullName evidence="2">Uncharacterized protein</fullName>
    </submittedName>
</protein>
<reference evidence="2 3" key="1">
    <citation type="submission" date="2019-04" db="EMBL/GenBank/DDBJ databases">
        <title>Whole genome sequencing of Brevibacillus sp. TGS2-1.</title>
        <authorList>
            <person name="Choi A."/>
        </authorList>
    </citation>
    <scope>NUCLEOTIDE SEQUENCE [LARGE SCALE GENOMIC DNA]</scope>
    <source>
        <strain evidence="2 3">TGS2-1</strain>
    </source>
</reference>
<organism evidence="2 3">
    <name type="scientific">Brevibacillus antibioticus</name>
    <dbReference type="NCBI Taxonomy" id="2570228"/>
    <lineage>
        <taxon>Bacteria</taxon>
        <taxon>Bacillati</taxon>
        <taxon>Bacillota</taxon>
        <taxon>Bacilli</taxon>
        <taxon>Bacillales</taxon>
        <taxon>Paenibacillaceae</taxon>
        <taxon>Brevibacillus</taxon>
    </lineage>
</organism>
<dbReference type="EMBL" id="SZNK01000001">
    <property type="protein sequence ID" value="TKI58409.1"/>
    <property type="molecule type" value="Genomic_DNA"/>
</dbReference>
<dbReference type="AlphaFoldDB" id="A0A4U2YCB0"/>
<proteinExistence type="predicted"/>
<evidence type="ECO:0000313" key="2">
    <source>
        <dbReference type="EMBL" id="TKI58409.1"/>
    </source>
</evidence>
<accession>A0A4U2YCB0</accession>
<keyword evidence="1" id="KW-1133">Transmembrane helix</keyword>
<sequence length="155" mass="18148">MKIVRILIFSLIGIFALSNLIYFPGFKVWTFSELNLINTEKVTSLTINRIEEKVDVEITDKKEIQKVLNDFSKMELRKIKRESDANDSDTKGVKENNYSYNIYVYENNQDVGKIYLSGTSYMVFYGKFSDKFPIYKIENNPDLEIHEVFNSAKNK</sequence>
<dbReference type="Proteomes" id="UP000307841">
    <property type="component" value="Unassembled WGS sequence"/>
</dbReference>
<keyword evidence="1" id="KW-0472">Membrane</keyword>
<name>A0A4U2YCB0_9BACL</name>
<evidence type="ECO:0000256" key="1">
    <source>
        <dbReference type="SAM" id="Phobius"/>
    </source>
</evidence>
<evidence type="ECO:0000313" key="3">
    <source>
        <dbReference type="Proteomes" id="UP000307841"/>
    </source>
</evidence>
<keyword evidence="1" id="KW-0812">Transmembrane</keyword>
<feature type="transmembrane region" description="Helical" evidence="1">
    <location>
        <begin position="6"/>
        <end position="23"/>
    </location>
</feature>
<dbReference type="RefSeq" id="WP_137031836.1">
    <property type="nucleotide sequence ID" value="NZ_SZNK01000001.1"/>
</dbReference>
<comment type="caution">
    <text evidence="2">The sequence shown here is derived from an EMBL/GenBank/DDBJ whole genome shotgun (WGS) entry which is preliminary data.</text>
</comment>
<keyword evidence="3" id="KW-1185">Reference proteome</keyword>
<dbReference type="OrthoDB" id="2476544at2"/>